<dbReference type="AlphaFoldDB" id="A0A0F9CIC8"/>
<reference evidence="2" key="1">
    <citation type="journal article" date="2015" name="Nature">
        <title>Complex archaea that bridge the gap between prokaryotes and eukaryotes.</title>
        <authorList>
            <person name="Spang A."/>
            <person name="Saw J.H."/>
            <person name="Jorgensen S.L."/>
            <person name="Zaremba-Niedzwiedzka K."/>
            <person name="Martijn J."/>
            <person name="Lind A.E."/>
            <person name="van Eijk R."/>
            <person name="Schleper C."/>
            <person name="Guy L."/>
            <person name="Ettema T.J."/>
        </authorList>
    </citation>
    <scope>NUCLEOTIDE SEQUENCE</scope>
</reference>
<protein>
    <submittedName>
        <fullName evidence="2">Uncharacterized protein</fullName>
    </submittedName>
</protein>
<name>A0A0F9CIC8_9ZZZZ</name>
<dbReference type="EMBL" id="LAZR01046496">
    <property type="protein sequence ID" value="KKK96416.1"/>
    <property type="molecule type" value="Genomic_DNA"/>
</dbReference>
<sequence length="264" mass="30071">RTQLELWDAYGSKKSPEYLSGVRAPGEDKSPRERAREKLLEDNPGFEDARHRISAYDKGLPDSLVDNYVEYYLLPILGYDREVYLRDHPEFYEYWVEELGHSEIDFDSLDRRIAAGKGVRERLEELPPPKPIPMHLLSTDELINILQGEPARDWWEGMMWKFGGGIPDEEDVRRILAAYGATAGEIEKLLALIGSTFEGRSIENVDQLVALVQNLSREGLYIADILSRFPSPPVSLVGKTPGHPLLAAVHKEFEETLLRGKRLE</sequence>
<proteinExistence type="predicted"/>
<organism evidence="2">
    <name type="scientific">marine sediment metagenome</name>
    <dbReference type="NCBI Taxonomy" id="412755"/>
    <lineage>
        <taxon>unclassified sequences</taxon>
        <taxon>metagenomes</taxon>
        <taxon>ecological metagenomes</taxon>
    </lineage>
</organism>
<feature type="region of interest" description="Disordered" evidence="1">
    <location>
        <begin position="15"/>
        <end position="35"/>
    </location>
</feature>
<accession>A0A0F9CIC8</accession>
<feature type="non-terminal residue" evidence="2">
    <location>
        <position position="1"/>
    </location>
</feature>
<feature type="compositionally biased region" description="Basic and acidic residues" evidence="1">
    <location>
        <begin position="25"/>
        <end position="35"/>
    </location>
</feature>
<evidence type="ECO:0000256" key="1">
    <source>
        <dbReference type="SAM" id="MobiDB-lite"/>
    </source>
</evidence>
<evidence type="ECO:0000313" key="2">
    <source>
        <dbReference type="EMBL" id="KKK96416.1"/>
    </source>
</evidence>
<comment type="caution">
    <text evidence="2">The sequence shown here is derived from an EMBL/GenBank/DDBJ whole genome shotgun (WGS) entry which is preliminary data.</text>
</comment>
<gene>
    <name evidence="2" type="ORF">LCGC14_2662970</name>
</gene>